<feature type="domain" description="DNA primase/polymerase bifunctional N-terminal" evidence="1">
    <location>
        <begin position="2"/>
        <end position="127"/>
    </location>
</feature>
<dbReference type="Pfam" id="PF09250">
    <property type="entry name" value="Prim-Pol"/>
    <property type="match status" value="1"/>
</dbReference>
<keyword evidence="3" id="KW-1185">Reference proteome</keyword>
<evidence type="ECO:0000259" key="1">
    <source>
        <dbReference type="Pfam" id="PF09250"/>
    </source>
</evidence>
<sequence>MQWLSAAADNPEECRERWAADPRSPYALPTGRLFDVVAIEKRLGVETFDQLVRHGMPLGPVMADWAASMVGFFLPSGSRESFTHMLKNEAAGSLEYRYLDKGSVVVVPGPMPLGGERFAWLHAPVRRPEVTLGRTAAVAAMLVAASVVVSRADRYGQGYTGGGSESEAPHAC</sequence>
<gene>
    <name evidence="2" type="ORF">GCM10009801_23000</name>
</gene>
<evidence type="ECO:0000313" key="2">
    <source>
        <dbReference type="EMBL" id="GAA2071399.1"/>
    </source>
</evidence>
<name>A0ABP5HCD0_9ACTN</name>
<protein>
    <recommendedName>
        <fullName evidence="1">DNA primase/polymerase bifunctional N-terminal domain-containing protein</fullName>
    </recommendedName>
</protein>
<dbReference type="InterPro" id="IPR015330">
    <property type="entry name" value="DNA_primase/pol_bifunc_N"/>
</dbReference>
<dbReference type="EMBL" id="BAAAPE010000007">
    <property type="protein sequence ID" value="GAA2071399.1"/>
    <property type="molecule type" value="Genomic_DNA"/>
</dbReference>
<dbReference type="Proteomes" id="UP001500016">
    <property type="component" value="Unassembled WGS sequence"/>
</dbReference>
<proteinExistence type="predicted"/>
<organism evidence="2 3">
    <name type="scientific">Streptomyces albiaxialis</name>
    <dbReference type="NCBI Taxonomy" id="329523"/>
    <lineage>
        <taxon>Bacteria</taxon>
        <taxon>Bacillati</taxon>
        <taxon>Actinomycetota</taxon>
        <taxon>Actinomycetes</taxon>
        <taxon>Kitasatosporales</taxon>
        <taxon>Streptomycetaceae</taxon>
        <taxon>Streptomyces</taxon>
    </lineage>
</organism>
<evidence type="ECO:0000313" key="3">
    <source>
        <dbReference type="Proteomes" id="UP001500016"/>
    </source>
</evidence>
<accession>A0ABP5HCD0</accession>
<reference evidence="3" key="1">
    <citation type="journal article" date="2019" name="Int. J. Syst. Evol. Microbiol.">
        <title>The Global Catalogue of Microorganisms (GCM) 10K type strain sequencing project: providing services to taxonomists for standard genome sequencing and annotation.</title>
        <authorList>
            <consortium name="The Broad Institute Genomics Platform"/>
            <consortium name="The Broad Institute Genome Sequencing Center for Infectious Disease"/>
            <person name="Wu L."/>
            <person name="Ma J."/>
        </authorList>
    </citation>
    <scope>NUCLEOTIDE SEQUENCE [LARGE SCALE GENOMIC DNA]</scope>
    <source>
        <strain evidence="3">JCM 15478</strain>
    </source>
</reference>
<comment type="caution">
    <text evidence="2">The sequence shown here is derived from an EMBL/GenBank/DDBJ whole genome shotgun (WGS) entry which is preliminary data.</text>
</comment>